<dbReference type="RefSeq" id="WP_086951765.1">
    <property type="nucleotide sequence ID" value="NZ_FWFD01000013.1"/>
</dbReference>
<dbReference type="InterPro" id="IPR005543">
    <property type="entry name" value="PASTA_dom"/>
</dbReference>
<dbReference type="PROSITE" id="PS51257">
    <property type="entry name" value="PROKAR_LIPOPROTEIN"/>
    <property type="match status" value="1"/>
</dbReference>
<keyword evidence="5" id="KW-1185">Reference proteome</keyword>
<keyword evidence="3" id="KW-0812">Transmembrane</keyword>
<dbReference type="AlphaFoldDB" id="A0A1X6WP97"/>
<dbReference type="Proteomes" id="UP000195918">
    <property type="component" value="Unassembled WGS sequence"/>
</dbReference>
<protein>
    <submittedName>
        <fullName evidence="4">Uncharacterized protein</fullName>
    </submittedName>
</protein>
<dbReference type="CDD" id="cd06577">
    <property type="entry name" value="PASTA_pknB"/>
    <property type="match status" value="1"/>
</dbReference>
<accession>A0A1X6WP97</accession>
<dbReference type="OrthoDB" id="2198921at2"/>
<feature type="compositionally biased region" description="Low complexity" evidence="2">
    <location>
        <begin position="374"/>
        <end position="409"/>
    </location>
</feature>
<feature type="coiled-coil region" evidence="1">
    <location>
        <begin position="250"/>
        <end position="277"/>
    </location>
</feature>
<evidence type="ECO:0000256" key="1">
    <source>
        <dbReference type="SAM" id="Coils"/>
    </source>
</evidence>
<keyword evidence="1" id="KW-0175">Coiled coil</keyword>
<feature type="region of interest" description="Disordered" evidence="2">
    <location>
        <begin position="364"/>
        <end position="409"/>
    </location>
</feature>
<proteinExistence type="predicted"/>
<evidence type="ECO:0000313" key="4">
    <source>
        <dbReference type="EMBL" id="SLM86134.1"/>
    </source>
</evidence>
<dbReference type="Gene3D" id="3.30.10.20">
    <property type="match status" value="1"/>
</dbReference>
<organism evidence="4 5">
    <name type="scientific">Vagococcus fluvialis bH819</name>
    <dbReference type="NCBI Taxonomy" id="1255619"/>
    <lineage>
        <taxon>Bacteria</taxon>
        <taxon>Bacillati</taxon>
        <taxon>Bacillota</taxon>
        <taxon>Bacilli</taxon>
        <taxon>Lactobacillales</taxon>
        <taxon>Enterococcaceae</taxon>
        <taxon>Vagococcus</taxon>
    </lineage>
</organism>
<evidence type="ECO:0000256" key="2">
    <source>
        <dbReference type="SAM" id="MobiDB-lite"/>
    </source>
</evidence>
<feature type="transmembrane region" description="Helical" evidence="3">
    <location>
        <begin position="21"/>
        <end position="42"/>
    </location>
</feature>
<name>A0A1X6WP97_9ENTE</name>
<keyword evidence="3" id="KW-1133">Transmembrane helix</keyword>
<evidence type="ECO:0000313" key="5">
    <source>
        <dbReference type="Proteomes" id="UP000195918"/>
    </source>
</evidence>
<evidence type="ECO:0000256" key="3">
    <source>
        <dbReference type="SAM" id="Phobius"/>
    </source>
</evidence>
<dbReference type="EMBL" id="FWFD01000013">
    <property type="protein sequence ID" value="SLM86134.1"/>
    <property type="molecule type" value="Genomic_DNA"/>
</dbReference>
<sequence length="409" mass="46915">MKSKKAKKNRKKTSRGQKVVYVVYLVIASLSCFFFFKAYQYISNIPKANNMTQEEIYDVTRIGESDIKLVRALKNDAFDSWLYEANSDKVKQLQKMQGVISSVTEGKVKVSEIDQVISGLKKEIDTINDSDVEELYVLYYKTVLPKHYEKADSVFQNMTVDDPRDDYQDIFALLDLLNKIYNQKGMLAVTNDDMFNKSAVLLEEVNNNFQEVNQIKSMFINYELLKEPIPEPKTRLGMELDGYVYKANDYLQAEIMVAEFEEKYKELQTNLSTNKQLIKKSVEMPDLVGMTIEQAQRELSKLKLNSTVYGYTNNLYRNGDIVPESKRNLETWDDDKQDKITSQEPSRLDYEYIVEGSMIKITVENKAIEKPKETTSPSSSSTSDSSTSKSGSTDVTSSTTISSYDDNRE</sequence>
<keyword evidence="3" id="KW-0472">Membrane</keyword>
<gene>
    <name evidence="4" type="ORF">FM121_08600</name>
</gene>
<reference evidence="5" key="1">
    <citation type="submission" date="2017-02" db="EMBL/GenBank/DDBJ databases">
        <authorList>
            <person name="Dridi B."/>
        </authorList>
    </citation>
    <scope>NUCLEOTIDE SEQUENCE [LARGE SCALE GENOMIC DNA]</scope>
    <source>
        <strain evidence="5">bH819</strain>
    </source>
</reference>